<sequence length="197" mass="20735">MPASRLRVFSFGLMPTTVTSGYARLGVLVPDLPKESPMEPDNTPDIPAMPLAHDDAPAPGAALEEAITAGREGRLSNREVMSVIWTSELLSVGRLAKDDDPSTFQAVVLKAPDAEYSVAATFSSPDRIPAQLREAAPVVVKASGEATIRSIAPGYGMSVNPGHDVGLEIGPDVVASLVAAYEQTAEQAKDSVRPEQD</sequence>
<accession>A0A5N6MSD3</accession>
<evidence type="ECO:0000313" key="3">
    <source>
        <dbReference type="Proteomes" id="UP000326852"/>
    </source>
</evidence>
<protein>
    <recommendedName>
        <fullName evidence="1">SseB protein N-terminal domain-containing protein</fullName>
    </recommendedName>
</protein>
<reference evidence="2 3" key="1">
    <citation type="submission" date="2019-08" db="EMBL/GenBank/DDBJ databases">
        <title>Arthrobacter sp. nov., isolated from plateau pika and Tibetan wild ass.</title>
        <authorList>
            <person name="Ge Y."/>
        </authorList>
    </citation>
    <scope>NUCLEOTIDE SEQUENCE [LARGE SCALE GENOMIC DNA]</scope>
    <source>
        <strain evidence="2 3">785</strain>
    </source>
</reference>
<dbReference type="EMBL" id="VTFX01000001">
    <property type="protein sequence ID" value="KAD4060095.1"/>
    <property type="molecule type" value="Genomic_DNA"/>
</dbReference>
<proteinExistence type="predicted"/>
<evidence type="ECO:0000313" key="2">
    <source>
        <dbReference type="EMBL" id="KAD4060095.1"/>
    </source>
</evidence>
<gene>
    <name evidence="2" type="ORF">GD627_03245</name>
</gene>
<evidence type="ECO:0000259" key="1">
    <source>
        <dbReference type="Pfam" id="PF07179"/>
    </source>
</evidence>
<name>A0A5N6MSD3_9MICC</name>
<organism evidence="2 3">
    <name type="scientific">Arthrobacter yangruifuii</name>
    <dbReference type="NCBI Taxonomy" id="2606616"/>
    <lineage>
        <taxon>Bacteria</taxon>
        <taxon>Bacillati</taxon>
        <taxon>Actinomycetota</taxon>
        <taxon>Actinomycetes</taxon>
        <taxon>Micrococcales</taxon>
        <taxon>Micrococcaceae</taxon>
        <taxon>Arthrobacter</taxon>
    </lineage>
</organism>
<dbReference type="InterPro" id="IPR009839">
    <property type="entry name" value="SseB_N"/>
</dbReference>
<comment type="caution">
    <text evidence="2">The sequence shown here is derived from an EMBL/GenBank/DDBJ whole genome shotgun (WGS) entry which is preliminary data.</text>
</comment>
<dbReference type="AlphaFoldDB" id="A0A5N6MSD3"/>
<dbReference type="Pfam" id="PF07179">
    <property type="entry name" value="SseB"/>
    <property type="match status" value="1"/>
</dbReference>
<dbReference type="Proteomes" id="UP000326852">
    <property type="component" value="Unassembled WGS sequence"/>
</dbReference>
<feature type="domain" description="SseB protein N-terminal" evidence="1">
    <location>
        <begin position="63"/>
        <end position="175"/>
    </location>
</feature>
<keyword evidence="3" id="KW-1185">Reference proteome</keyword>